<evidence type="ECO:0000256" key="4">
    <source>
        <dbReference type="ARBA" id="ARBA00022729"/>
    </source>
</evidence>
<dbReference type="STRING" id="502025.Hoch_2203"/>
<dbReference type="PANTHER" id="PTHR30290">
    <property type="entry name" value="PERIPLASMIC BINDING COMPONENT OF ABC TRANSPORTER"/>
    <property type="match status" value="1"/>
</dbReference>
<dbReference type="GO" id="GO:0015833">
    <property type="term" value="P:peptide transport"/>
    <property type="evidence" value="ECO:0007669"/>
    <property type="project" value="TreeGrafter"/>
</dbReference>
<evidence type="ECO:0000256" key="2">
    <source>
        <dbReference type="ARBA" id="ARBA00005695"/>
    </source>
</evidence>
<dbReference type="AlphaFoldDB" id="D0LH26"/>
<dbReference type="GO" id="GO:0043190">
    <property type="term" value="C:ATP-binding cassette (ABC) transporter complex"/>
    <property type="evidence" value="ECO:0007669"/>
    <property type="project" value="InterPro"/>
</dbReference>
<dbReference type="Proteomes" id="UP000001880">
    <property type="component" value="Chromosome"/>
</dbReference>
<evidence type="ECO:0000313" key="7">
    <source>
        <dbReference type="Proteomes" id="UP000001880"/>
    </source>
</evidence>
<dbReference type="PIRSF" id="PIRSF002741">
    <property type="entry name" value="MppA"/>
    <property type="match status" value="1"/>
</dbReference>
<feature type="domain" description="Solute-binding protein family 5" evidence="5">
    <location>
        <begin position="66"/>
        <end position="426"/>
    </location>
</feature>
<keyword evidence="4" id="KW-0732">Signal</keyword>
<dbReference type="GO" id="GO:0030288">
    <property type="term" value="C:outer membrane-bounded periplasmic space"/>
    <property type="evidence" value="ECO:0007669"/>
    <property type="project" value="UniProtKB-ARBA"/>
</dbReference>
<dbReference type="GO" id="GO:1904680">
    <property type="term" value="F:peptide transmembrane transporter activity"/>
    <property type="evidence" value="ECO:0007669"/>
    <property type="project" value="TreeGrafter"/>
</dbReference>
<dbReference type="Gene3D" id="3.10.105.10">
    <property type="entry name" value="Dipeptide-binding Protein, Domain 3"/>
    <property type="match status" value="1"/>
</dbReference>
<sequence length="531" mass="58682">MALAAAIALLGACERRARRTPDDTLVVLVPTAMGEIDPRFVVGSNDTKLSRLIAPGLTSIERHSLEPQPLLAERIEQRDELTWDVYLRRDARFSDGSPVTAADVAYSYNSVLDPATGSLYRQGFETRYERIEAVDEHHVRFHLDAPLATFLSDIEFGIVSQRAAQAGAAAGAPPGHFADGLVIGAGAYSPTLVASERVELSRNPHYFGQPAKLEHVVVRTVRDANARALMLVGGSADLAQNAIRLDLVDAVDERERVRVDSGPSAILSYLMMQNRDPVLADLRVRRAIAYAIDRERIIDVKFGGRAELASGLLPPAHWAYEPDVARYGYDPARAQALLDEAGYPDPDGPGGQPRLRLSYKTSADQFRLSIARIIAAQLAEVGIEVDVRAFEFGTFFADIKAGNYQIATMQTAAISEPDYYYAYFHSSRIPTDEDPHLTNRWRYENPRVDTLTEEGRSIAEREQRLVRYREVQKILADELPVVPLWHEDNIAVMNIEVEGFEILPHASLSGLVATDKRRASGSPARARGADE</sequence>
<dbReference type="HOGENOM" id="CLU_017028_7_3_7"/>
<dbReference type="Pfam" id="PF00496">
    <property type="entry name" value="SBP_bac_5"/>
    <property type="match status" value="1"/>
</dbReference>
<dbReference type="InterPro" id="IPR039424">
    <property type="entry name" value="SBP_5"/>
</dbReference>
<accession>D0LH26</accession>
<evidence type="ECO:0000259" key="5">
    <source>
        <dbReference type="Pfam" id="PF00496"/>
    </source>
</evidence>
<reference evidence="6 7" key="1">
    <citation type="journal article" date="2010" name="Stand. Genomic Sci.">
        <title>Complete genome sequence of Haliangium ochraceum type strain (SMP-2).</title>
        <authorList>
            <consortium name="US DOE Joint Genome Institute (JGI-PGF)"/>
            <person name="Ivanova N."/>
            <person name="Daum C."/>
            <person name="Lang E."/>
            <person name="Abt B."/>
            <person name="Kopitz M."/>
            <person name="Saunders E."/>
            <person name="Lapidus A."/>
            <person name="Lucas S."/>
            <person name="Glavina Del Rio T."/>
            <person name="Nolan M."/>
            <person name="Tice H."/>
            <person name="Copeland A."/>
            <person name="Cheng J.F."/>
            <person name="Chen F."/>
            <person name="Bruce D."/>
            <person name="Goodwin L."/>
            <person name="Pitluck S."/>
            <person name="Mavromatis K."/>
            <person name="Pati A."/>
            <person name="Mikhailova N."/>
            <person name="Chen A."/>
            <person name="Palaniappan K."/>
            <person name="Land M."/>
            <person name="Hauser L."/>
            <person name="Chang Y.J."/>
            <person name="Jeffries C.D."/>
            <person name="Detter J.C."/>
            <person name="Brettin T."/>
            <person name="Rohde M."/>
            <person name="Goker M."/>
            <person name="Bristow J."/>
            <person name="Markowitz V."/>
            <person name="Eisen J.A."/>
            <person name="Hugenholtz P."/>
            <person name="Kyrpides N.C."/>
            <person name="Klenk H.P."/>
        </authorList>
    </citation>
    <scope>NUCLEOTIDE SEQUENCE [LARGE SCALE GENOMIC DNA]</scope>
    <source>
        <strain evidence="7">DSM 14365 / CIP 107738 / JCM 11303 / AJ 13395 / SMP-2</strain>
    </source>
</reference>
<dbReference type="KEGG" id="hoh:Hoch_2203"/>
<dbReference type="Gene3D" id="3.40.190.10">
    <property type="entry name" value="Periplasmic binding protein-like II"/>
    <property type="match status" value="1"/>
</dbReference>
<dbReference type="CDD" id="cd00995">
    <property type="entry name" value="PBP2_NikA_DppA_OppA_like"/>
    <property type="match status" value="1"/>
</dbReference>
<organism evidence="6 7">
    <name type="scientific">Haliangium ochraceum (strain DSM 14365 / JCM 11303 / SMP-2)</name>
    <dbReference type="NCBI Taxonomy" id="502025"/>
    <lineage>
        <taxon>Bacteria</taxon>
        <taxon>Pseudomonadati</taxon>
        <taxon>Myxococcota</taxon>
        <taxon>Polyangia</taxon>
        <taxon>Haliangiales</taxon>
        <taxon>Kofleriaceae</taxon>
        <taxon>Haliangium</taxon>
    </lineage>
</organism>
<dbReference type="InterPro" id="IPR030678">
    <property type="entry name" value="Peptide/Ni-bd"/>
</dbReference>
<comment type="subcellular location">
    <subcellularLocation>
        <location evidence="1">Cell envelope</location>
    </subcellularLocation>
</comment>
<comment type="similarity">
    <text evidence="2">Belongs to the bacterial solute-binding protein 5 family.</text>
</comment>
<evidence type="ECO:0000256" key="1">
    <source>
        <dbReference type="ARBA" id="ARBA00004196"/>
    </source>
</evidence>
<dbReference type="EMBL" id="CP001804">
    <property type="protein sequence ID" value="ACY14748.1"/>
    <property type="molecule type" value="Genomic_DNA"/>
</dbReference>
<evidence type="ECO:0000256" key="3">
    <source>
        <dbReference type="ARBA" id="ARBA00022448"/>
    </source>
</evidence>
<evidence type="ECO:0000313" key="6">
    <source>
        <dbReference type="EMBL" id="ACY14748.1"/>
    </source>
</evidence>
<dbReference type="InterPro" id="IPR000914">
    <property type="entry name" value="SBP_5_dom"/>
</dbReference>
<keyword evidence="3" id="KW-0813">Transport</keyword>
<name>D0LH26_HALO1</name>
<dbReference type="SUPFAM" id="SSF53850">
    <property type="entry name" value="Periplasmic binding protein-like II"/>
    <property type="match status" value="1"/>
</dbReference>
<dbReference type="PANTHER" id="PTHR30290:SF10">
    <property type="entry name" value="PERIPLASMIC OLIGOPEPTIDE-BINDING PROTEIN-RELATED"/>
    <property type="match status" value="1"/>
</dbReference>
<dbReference type="eggNOG" id="COG0747">
    <property type="taxonomic scope" value="Bacteria"/>
</dbReference>
<proteinExistence type="inferred from homology"/>
<dbReference type="Gene3D" id="3.90.76.10">
    <property type="entry name" value="Dipeptide-binding Protein, Domain 1"/>
    <property type="match status" value="1"/>
</dbReference>
<protein>
    <submittedName>
        <fullName evidence="6">Extracellular solute-binding protein family 5</fullName>
    </submittedName>
</protein>
<keyword evidence="7" id="KW-1185">Reference proteome</keyword>
<gene>
    <name evidence="6" type="ordered locus">Hoch_2203</name>
</gene>